<dbReference type="InterPro" id="IPR000223">
    <property type="entry name" value="Pept_S26A_signal_pept_1"/>
</dbReference>
<dbReference type="InterPro" id="IPR019757">
    <property type="entry name" value="Pept_S26A_signal_pept_1_Lys-AS"/>
</dbReference>
<dbReference type="PANTHER" id="PTHR43390:SF1">
    <property type="entry name" value="CHLOROPLAST PROCESSING PEPTIDASE"/>
    <property type="match status" value="1"/>
</dbReference>
<gene>
    <name evidence="9" type="ORF">HNR50_000467</name>
</gene>
<dbReference type="EC" id="3.4.21.89" evidence="3 7"/>
<evidence type="ECO:0000256" key="4">
    <source>
        <dbReference type="ARBA" id="ARBA00019232"/>
    </source>
</evidence>
<keyword evidence="5 7" id="KW-0378">Hydrolase</keyword>
<dbReference type="CDD" id="cd06530">
    <property type="entry name" value="S26_SPase_I"/>
    <property type="match status" value="1"/>
</dbReference>
<feature type="domain" description="Peptidase S26" evidence="8">
    <location>
        <begin position="20"/>
        <end position="239"/>
    </location>
</feature>
<dbReference type="GO" id="GO:0016020">
    <property type="term" value="C:membrane"/>
    <property type="evidence" value="ECO:0007669"/>
    <property type="project" value="UniProtKB-SubCell"/>
</dbReference>
<keyword evidence="7" id="KW-0645">Protease</keyword>
<evidence type="ECO:0000256" key="6">
    <source>
        <dbReference type="PIRSR" id="PIRSR600223-1"/>
    </source>
</evidence>
<keyword evidence="10" id="KW-1185">Reference proteome</keyword>
<protein>
    <recommendedName>
        <fullName evidence="4 7">Signal peptidase I</fullName>
        <ecNumber evidence="3 7">3.4.21.89</ecNumber>
    </recommendedName>
</protein>
<dbReference type="AlphaFoldDB" id="A0A841R1H0"/>
<dbReference type="Gene3D" id="2.10.109.10">
    <property type="entry name" value="Umud Fragment, subunit A"/>
    <property type="match status" value="1"/>
</dbReference>
<sequence>MAVRFKRSYHDRKETVARRRKTILKVLILLLFFQIVFSLFAATIKMTSISMEPEVSRGSVMIYSPFVYGFKINMLGLQLPQVRTPERGDLIVLTPPYMERRKGAFAVLNGVVKFFTFGKVNLNSISSESWNQGYLIKRIVGIPGDTIRMSDYKVSIKPEGSIYFLSEFEVIDKDYDIQINNLPEFWTDDMPFSGNIDALTLEDDQYFVLGDNRMMSSDSTDWGVLSRERIEGLILMKYWPLNQFTLYK</sequence>
<comment type="subcellular location">
    <subcellularLocation>
        <location evidence="7">Membrane</location>
        <topology evidence="7">Single-pass type II membrane protein</topology>
    </subcellularLocation>
</comment>
<evidence type="ECO:0000256" key="5">
    <source>
        <dbReference type="ARBA" id="ARBA00022801"/>
    </source>
</evidence>
<feature type="active site" evidence="6">
    <location>
        <position position="137"/>
    </location>
</feature>
<name>A0A841R1H0_9SPIO</name>
<reference evidence="9 10" key="1">
    <citation type="submission" date="2020-08" db="EMBL/GenBank/DDBJ databases">
        <title>Genomic Encyclopedia of Type Strains, Phase IV (KMG-IV): sequencing the most valuable type-strain genomes for metagenomic binning, comparative biology and taxonomic classification.</title>
        <authorList>
            <person name="Goeker M."/>
        </authorList>
    </citation>
    <scope>NUCLEOTIDE SEQUENCE [LARGE SCALE GENOMIC DNA]</scope>
    <source>
        <strain evidence="9 10">DSM 2461</strain>
    </source>
</reference>
<dbReference type="RefSeq" id="WP_184743150.1">
    <property type="nucleotide sequence ID" value="NZ_JACHGJ010000001.1"/>
</dbReference>
<evidence type="ECO:0000256" key="7">
    <source>
        <dbReference type="RuleBase" id="RU362042"/>
    </source>
</evidence>
<dbReference type="PROSITE" id="PS00761">
    <property type="entry name" value="SPASE_I_3"/>
    <property type="match status" value="1"/>
</dbReference>
<evidence type="ECO:0000259" key="8">
    <source>
        <dbReference type="Pfam" id="PF10502"/>
    </source>
</evidence>
<dbReference type="GO" id="GO:0006465">
    <property type="term" value="P:signal peptide processing"/>
    <property type="evidence" value="ECO:0007669"/>
    <property type="project" value="InterPro"/>
</dbReference>
<dbReference type="NCBIfam" id="TIGR02227">
    <property type="entry name" value="sigpep_I_bact"/>
    <property type="match status" value="1"/>
</dbReference>
<dbReference type="InterPro" id="IPR019533">
    <property type="entry name" value="Peptidase_S26"/>
</dbReference>
<dbReference type="GO" id="GO:0009003">
    <property type="term" value="F:signal peptidase activity"/>
    <property type="evidence" value="ECO:0007669"/>
    <property type="project" value="UniProtKB-EC"/>
</dbReference>
<dbReference type="EMBL" id="JACHGJ010000001">
    <property type="protein sequence ID" value="MBB6478834.1"/>
    <property type="molecule type" value="Genomic_DNA"/>
</dbReference>
<dbReference type="PROSITE" id="PS00760">
    <property type="entry name" value="SPASE_I_2"/>
    <property type="match status" value="1"/>
</dbReference>
<comment type="catalytic activity">
    <reaction evidence="1 7">
        <text>Cleavage of hydrophobic, N-terminal signal or leader sequences from secreted and periplasmic proteins.</text>
        <dbReference type="EC" id="3.4.21.89"/>
    </reaction>
</comment>
<evidence type="ECO:0000256" key="1">
    <source>
        <dbReference type="ARBA" id="ARBA00000677"/>
    </source>
</evidence>
<evidence type="ECO:0000256" key="2">
    <source>
        <dbReference type="ARBA" id="ARBA00009370"/>
    </source>
</evidence>
<dbReference type="Pfam" id="PF10502">
    <property type="entry name" value="Peptidase_S26"/>
    <property type="match status" value="1"/>
</dbReference>
<dbReference type="GO" id="GO:0004252">
    <property type="term" value="F:serine-type endopeptidase activity"/>
    <property type="evidence" value="ECO:0007669"/>
    <property type="project" value="InterPro"/>
</dbReference>
<dbReference type="InterPro" id="IPR036286">
    <property type="entry name" value="LexA/Signal_pep-like_sf"/>
</dbReference>
<comment type="similarity">
    <text evidence="2 7">Belongs to the peptidase S26 family.</text>
</comment>
<dbReference type="PRINTS" id="PR00727">
    <property type="entry name" value="LEADERPTASE"/>
</dbReference>
<dbReference type="SUPFAM" id="SSF51306">
    <property type="entry name" value="LexA/Signal peptidase"/>
    <property type="match status" value="1"/>
</dbReference>
<evidence type="ECO:0000256" key="3">
    <source>
        <dbReference type="ARBA" id="ARBA00013208"/>
    </source>
</evidence>
<feature type="active site" evidence="6">
    <location>
        <position position="50"/>
    </location>
</feature>
<dbReference type="Proteomes" id="UP000587760">
    <property type="component" value="Unassembled WGS sequence"/>
</dbReference>
<accession>A0A841R1H0</accession>
<dbReference type="InterPro" id="IPR019758">
    <property type="entry name" value="Pept_S26A_signal_pept_1_CS"/>
</dbReference>
<comment type="caution">
    <text evidence="9">The sequence shown here is derived from an EMBL/GenBank/DDBJ whole genome shotgun (WGS) entry which is preliminary data.</text>
</comment>
<evidence type="ECO:0000313" key="10">
    <source>
        <dbReference type="Proteomes" id="UP000587760"/>
    </source>
</evidence>
<organism evidence="9 10">
    <name type="scientific">Spirochaeta isovalerica</name>
    <dbReference type="NCBI Taxonomy" id="150"/>
    <lineage>
        <taxon>Bacteria</taxon>
        <taxon>Pseudomonadati</taxon>
        <taxon>Spirochaetota</taxon>
        <taxon>Spirochaetia</taxon>
        <taxon>Spirochaetales</taxon>
        <taxon>Spirochaetaceae</taxon>
        <taxon>Spirochaeta</taxon>
    </lineage>
</organism>
<evidence type="ECO:0000313" key="9">
    <source>
        <dbReference type="EMBL" id="MBB6478834.1"/>
    </source>
</evidence>
<dbReference type="PANTHER" id="PTHR43390">
    <property type="entry name" value="SIGNAL PEPTIDASE I"/>
    <property type="match status" value="1"/>
</dbReference>
<proteinExistence type="inferred from homology"/>